<evidence type="ECO:0008006" key="4">
    <source>
        <dbReference type="Google" id="ProtNLM"/>
    </source>
</evidence>
<keyword evidence="1" id="KW-1133">Transmembrane helix</keyword>
<comment type="caution">
    <text evidence="2">The sequence shown here is derived from an EMBL/GenBank/DDBJ whole genome shotgun (WGS) entry which is preliminary data.</text>
</comment>
<feature type="transmembrane region" description="Helical" evidence="1">
    <location>
        <begin position="61"/>
        <end position="82"/>
    </location>
</feature>
<accession>A0A7W8A7M0</accession>
<dbReference type="Proteomes" id="UP000568380">
    <property type="component" value="Unassembled WGS sequence"/>
</dbReference>
<evidence type="ECO:0000256" key="1">
    <source>
        <dbReference type="SAM" id="Phobius"/>
    </source>
</evidence>
<reference evidence="2 3" key="1">
    <citation type="submission" date="2020-08" db="EMBL/GenBank/DDBJ databases">
        <title>Genomic Encyclopedia of Type Strains, Phase IV (KMG-IV): sequencing the most valuable type-strain genomes for metagenomic binning, comparative biology and taxonomic classification.</title>
        <authorList>
            <person name="Goeker M."/>
        </authorList>
    </citation>
    <scope>NUCLEOTIDE SEQUENCE [LARGE SCALE GENOMIC DNA]</scope>
    <source>
        <strain evidence="2 3">DSM 45385</strain>
    </source>
</reference>
<keyword evidence="1" id="KW-0472">Membrane</keyword>
<dbReference type="Pfam" id="PF10823">
    <property type="entry name" value="DUF2568"/>
    <property type="match status" value="1"/>
</dbReference>
<evidence type="ECO:0000313" key="3">
    <source>
        <dbReference type="Proteomes" id="UP000568380"/>
    </source>
</evidence>
<protein>
    <recommendedName>
        <fullName evidence="4">DUF2568 domain-containing protein</fullName>
    </recommendedName>
</protein>
<gene>
    <name evidence="2" type="ORF">HNR40_005712</name>
</gene>
<feature type="transmembrane region" description="Helical" evidence="1">
    <location>
        <begin position="88"/>
        <end position="105"/>
    </location>
</feature>
<evidence type="ECO:0000313" key="2">
    <source>
        <dbReference type="EMBL" id="MBB5080225.1"/>
    </source>
</evidence>
<keyword evidence="1" id="KW-0812">Transmembrane</keyword>
<organism evidence="2 3">
    <name type="scientific">Nonomuraea endophytica</name>
    <dbReference type="NCBI Taxonomy" id="714136"/>
    <lineage>
        <taxon>Bacteria</taxon>
        <taxon>Bacillati</taxon>
        <taxon>Actinomycetota</taxon>
        <taxon>Actinomycetes</taxon>
        <taxon>Streptosporangiales</taxon>
        <taxon>Streptosporangiaceae</taxon>
        <taxon>Nonomuraea</taxon>
    </lineage>
</organism>
<name>A0A7W8A7M0_9ACTN</name>
<dbReference type="InterPro" id="IPR021214">
    <property type="entry name" value="DUF2568"/>
</dbReference>
<dbReference type="AlphaFoldDB" id="A0A7W8A7M0"/>
<keyword evidence="3" id="KW-1185">Reference proteome</keyword>
<feature type="transmembrane region" description="Helical" evidence="1">
    <location>
        <begin position="26"/>
        <end position="49"/>
    </location>
</feature>
<sequence>MLLMFLLELGVIAAVGYWGFTVSSNWIINTLAGLGAPALFITAWALFGAGGGVNATFPATGIWRGVLEILWFGGGAAALYAAGAATPAAVFAILFAVNAALRLIWKQA</sequence>
<dbReference type="EMBL" id="JACHIN010000008">
    <property type="protein sequence ID" value="MBB5080225.1"/>
    <property type="molecule type" value="Genomic_DNA"/>
</dbReference>
<dbReference type="RefSeq" id="WP_246509573.1">
    <property type="nucleotide sequence ID" value="NZ_JACHIN010000008.1"/>
</dbReference>
<proteinExistence type="predicted"/>